<dbReference type="EMBL" id="JASITI010000096">
    <property type="protein sequence ID" value="MDK9501214.1"/>
    <property type="molecule type" value="Genomic_DNA"/>
</dbReference>
<evidence type="ECO:0000313" key="2">
    <source>
        <dbReference type="EMBL" id="MDK9501214.1"/>
    </source>
</evidence>
<comment type="caution">
    <text evidence="2">The sequence shown here is derived from an EMBL/GenBank/DDBJ whole genome shotgun (WGS) entry which is preliminary data.</text>
</comment>
<accession>A0ABT7H816</accession>
<name>A0ABT7H816_9ACTN</name>
<dbReference type="Proteomes" id="UP001223390">
    <property type="component" value="Unassembled WGS sequence"/>
</dbReference>
<proteinExistence type="predicted"/>
<feature type="region of interest" description="Disordered" evidence="1">
    <location>
        <begin position="1"/>
        <end position="37"/>
    </location>
</feature>
<dbReference type="RefSeq" id="WP_285346619.1">
    <property type="nucleotide sequence ID" value="NZ_JASITI010000096.1"/>
</dbReference>
<protein>
    <submittedName>
        <fullName evidence="2">Uncharacterized protein</fullName>
    </submittedName>
</protein>
<evidence type="ECO:0000313" key="3">
    <source>
        <dbReference type="Proteomes" id="UP001223390"/>
    </source>
</evidence>
<gene>
    <name evidence="2" type="ORF">QEZ40_007587</name>
</gene>
<sequence length="120" mass="12976">MSNPLEQREWTPQPPVSGREHYTYGPSTVPVGSFSADPDPYAPAGPVATWVINPLDGVLLRPHLDPTRLYGCCRRDGLGGPNLLCARCGSEVGIEISDCWTAYDVRLLSTAVSKSPHEPS</sequence>
<organism evidence="2 3">
    <name type="scientific">Streptomyces katrae</name>
    <dbReference type="NCBI Taxonomy" id="68223"/>
    <lineage>
        <taxon>Bacteria</taxon>
        <taxon>Bacillati</taxon>
        <taxon>Actinomycetota</taxon>
        <taxon>Actinomycetes</taxon>
        <taxon>Kitasatosporales</taxon>
        <taxon>Streptomycetaceae</taxon>
        <taxon>Streptomyces</taxon>
    </lineage>
</organism>
<keyword evidence="3" id="KW-1185">Reference proteome</keyword>
<evidence type="ECO:0000256" key="1">
    <source>
        <dbReference type="SAM" id="MobiDB-lite"/>
    </source>
</evidence>
<reference evidence="2 3" key="1">
    <citation type="submission" date="2023-05" db="EMBL/GenBank/DDBJ databases">
        <title>Sequencing and Assembly of Streptomyces sp. NP73.</title>
        <authorList>
            <person name="Konwar A.N."/>
            <person name="Saikia K."/>
            <person name="Thakur D."/>
        </authorList>
    </citation>
    <scope>NUCLEOTIDE SEQUENCE [LARGE SCALE GENOMIC DNA]</scope>
    <source>
        <strain evidence="2 3">NP73</strain>
    </source>
</reference>